<keyword evidence="6" id="KW-1185">Reference proteome</keyword>
<dbReference type="GO" id="GO:0006351">
    <property type="term" value="P:DNA-templated transcription"/>
    <property type="evidence" value="ECO:0007669"/>
    <property type="project" value="TreeGrafter"/>
</dbReference>
<dbReference type="Gene3D" id="1.10.10.10">
    <property type="entry name" value="Winged helix-like DNA-binding domain superfamily/Winged helix DNA-binding domain"/>
    <property type="match status" value="1"/>
</dbReference>
<dbReference type="SUPFAM" id="SSF46785">
    <property type="entry name" value="Winged helix' DNA-binding domain"/>
    <property type="match status" value="1"/>
</dbReference>
<accession>A0A0G9HA80</accession>
<dbReference type="PATRIC" id="fig|1440763.5.peg.2759"/>
<dbReference type="PANTHER" id="PTHR30537:SF1">
    <property type="entry name" value="HTH-TYPE TRANSCRIPTIONAL REGULATOR PGRR"/>
    <property type="match status" value="1"/>
</dbReference>
<dbReference type="PROSITE" id="PS50931">
    <property type="entry name" value="HTH_LYSR"/>
    <property type="match status" value="1"/>
</dbReference>
<dbReference type="FunFam" id="1.10.10.10:FF:000001">
    <property type="entry name" value="LysR family transcriptional regulator"/>
    <property type="match status" value="1"/>
</dbReference>
<dbReference type="GO" id="GO:0003700">
    <property type="term" value="F:DNA-binding transcription factor activity"/>
    <property type="evidence" value="ECO:0007669"/>
    <property type="project" value="InterPro"/>
</dbReference>
<dbReference type="InterPro" id="IPR036388">
    <property type="entry name" value="WH-like_DNA-bd_sf"/>
</dbReference>
<dbReference type="InterPro" id="IPR036390">
    <property type="entry name" value="WH_DNA-bd_sf"/>
</dbReference>
<dbReference type="InterPro" id="IPR005119">
    <property type="entry name" value="LysR_subst-bd"/>
</dbReference>
<comment type="similarity">
    <text evidence="1">Belongs to the LysR transcriptional regulatory family.</text>
</comment>
<dbReference type="CDD" id="cd08474">
    <property type="entry name" value="PBP2_CrgA_like_5"/>
    <property type="match status" value="1"/>
</dbReference>
<dbReference type="InterPro" id="IPR058163">
    <property type="entry name" value="LysR-type_TF_proteobact-type"/>
</dbReference>
<sequence length="297" mass="32410">MRGIKPADLVSFLAVARQLSFSRAAVDLGVSPSALSHTIRGIEERLGVRLLNRTTRSVALTEAGERLVGRIGPAFRDIDDALDDLNASQGRVAGKLRISVGLIAARLAVMPLVTRFIAAHPDVEVEIVSDDALIDVVSEGFDVGVRFGERIEGDMIAVPLVPRMRSAVVATPEVFARYGKPVTPEDLRGLPCIRQRFPSGAMYHWDFERGGIELEIHVDGPLILREMSLCAQAALDGAGLAFVFEKAVEDDIAAGRLIRVLEDWCQYHPGLFLYYPGRRQLPAVLKAFVDFVRASPG</sequence>
<dbReference type="EMBL" id="CP017480">
    <property type="protein sequence ID" value="APG03864.1"/>
    <property type="molecule type" value="Genomic_DNA"/>
</dbReference>
<proteinExistence type="inferred from homology"/>
<dbReference type="Gene3D" id="3.40.190.290">
    <property type="match status" value="1"/>
</dbReference>
<dbReference type="OrthoDB" id="9810065at2"/>
<evidence type="ECO:0000256" key="2">
    <source>
        <dbReference type="ARBA" id="ARBA00023015"/>
    </source>
</evidence>
<dbReference type="RefSeq" id="WP_046968379.1">
    <property type="nucleotide sequence ID" value="NZ_CP017480.1"/>
</dbReference>
<evidence type="ECO:0000256" key="3">
    <source>
        <dbReference type="ARBA" id="ARBA00023125"/>
    </source>
</evidence>
<keyword evidence="2" id="KW-0805">Transcription regulation</keyword>
<dbReference type="STRING" id="1440763.BJI69_08055"/>
<keyword evidence="3" id="KW-0238">DNA-binding</keyword>
<organism evidence="5 6">
    <name type="scientific">Luteibacter rhizovicinus DSM 16549</name>
    <dbReference type="NCBI Taxonomy" id="1440763"/>
    <lineage>
        <taxon>Bacteria</taxon>
        <taxon>Pseudomonadati</taxon>
        <taxon>Pseudomonadota</taxon>
        <taxon>Gammaproteobacteria</taxon>
        <taxon>Lysobacterales</taxon>
        <taxon>Rhodanobacteraceae</taxon>
        <taxon>Luteibacter</taxon>
    </lineage>
</organism>
<dbReference type="AlphaFoldDB" id="A0A0G9HA80"/>
<evidence type="ECO:0000256" key="4">
    <source>
        <dbReference type="ARBA" id="ARBA00023163"/>
    </source>
</evidence>
<dbReference type="Pfam" id="PF03466">
    <property type="entry name" value="LysR_substrate"/>
    <property type="match status" value="1"/>
</dbReference>
<evidence type="ECO:0000313" key="6">
    <source>
        <dbReference type="Proteomes" id="UP000182987"/>
    </source>
</evidence>
<evidence type="ECO:0000313" key="5">
    <source>
        <dbReference type="EMBL" id="APG03864.1"/>
    </source>
</evidence>
<dbReference type="GO" id="GO:0043565">
    <property type="term" value="F:sequence-specific DNA binding"/>
    <property type="evidence" value="ECO:0007669"/>
    <property type="project" value="TreeGrafter"/>
</dbReference>
<gene>
    <name evidence="5" type="ORF">BJI69_08055</name>
</gene>
<dbReference type="PANTHER" id="PTHR30537">
    <property type="entry name" value="HTH-TYPE TRANSCRIPTIONAL REGULATOR"/>
    <property type="match status" value="1"/>
</dbReference>
<dbReference type="Pfam" id="PF00126">
    <property type="entry name" value="HTH_1"/>
    <property type="match status" value="1"/>
</dbReference>
<dbReference type="KEGG" id="lrz:BJI69_08055"/>
<name>A0A0G9HA80_9GAMM</name>
<dbReference type="SUPFAM" id="SSF53850">
    <property type="entry name" value="Periplasmic binding protein-like II"/>
    <property type="match status" value="1"/>
</dbReference>
<dbReference type="InterPro" id="IPR000847">
    <property type="entry name" value="LysR_HTH_N"/>
</dbReference>
<evidence type="ECO:0000256" key="1">
    <source>
        <dbReference type="ARBA" id="ARBA00009437"/>
    </source>
</evidence>
<protein>
    <submittedName>
        <fullName evidence="5">LysR family transcriptional regulator</fullName>
    </submittedName>
</protein>
<keyword evidence="4" id="KW-0804">Transcription</keyword>
<reference evidence="6" key="1">
    <citation type="submission" date="2016-09" db="EMBL/GenBank/DDBJ databases">
        <authorList>
            <person name="Lysoe E."/>
        </authorList>
    </citation>
    <scope>NUCLEOTIDE SEQUENCE [LARGE SCALE GENOMIC DNA]</scope>
    <source>
        <strain evidence="6">LJ96T</strain>
    </source>
</reference>
<dbReference type="Proteomes" id="UP000182987">
    <property type="component" value="Chromosome"/>
</dbReference>